<evidence type="ECO:0000313" key="7">
    <source>
        <dbReference type="Proteomes" id="UP000503399"/>
    </source>
</evidence>
<accession>A0A6F8ZEZ1</accession>
<feature type="domain" description="Periplasmic binding protein" evidence="5">
    <location>
        <begin position="41"/>
        <end position="296"/>
    </location>
</feature>
<evidence type="ECO:0000256" key="4">
    <source>
        <dbReference type="SAM" id="SignalP"/>
    </source>
</evidence>
<organism evidence="6 7">
    <name type="scientific">Candidatus Hydrogenisulfobacillus filiaventi</name>
    <dbReference type="NCBI Taxonomy" id="2707344"/>
    <lineage>
        <taxon>Bacteria</taxon>
        <taxon>Bacillati</taxon>
        <taxon>Bacillota</taxon>
        <taxon>Clostridia</taxon>
        <taxon>Eubacteriales</taxon>
        <taxon>Clostridiales Family XVII. Incertae Sedis</taxon>
        <taxon>Candidatus Hydrogenisulfobacillus</taxon>
    </lineage>
</organism>
<evidence type="ECO:0000259" key="5">
    <source>
        <dbReference type="Pfam" id="PF13407"/>
    </source>
</evidence>
<feature type="signal peptide" evidence="4">
    <location>
        <begin position="1"/>
        <end position="25"/>
    </location>
</feature>
<evidence type="ECO:0000313" key="6">
    <source>
        <dbReference type="EMBL" id="CAB1128264.1"/>
    </source>
</evidence>
<name>A0A6F8ZEZ1_9FIRM</name>
<dbReference type="CDD" id="cd20007">
    <property type="entry name" value="PBP1_ABC_sugar_binding-like"/>
    <property type="match status" value="1"/>
</dbReference>
<comment type="subcellular location">
    <subcellularLocation>
        <location evidence="1">Cell envelope</location>
    </subcellularLocation>
</comment>
<protein>
    <submittedName>
        <fullName evidence="6">LacI family transcriptional regulator</fullName>
    </submittedName>
</protein>
<reference evidence="6 7" key="1">
    <citation type="submission" date="2020-02" db="EMBL/GenBank/DDBJ databases">
        <authorList>
            <person name="Hogendoorn C."/>
        </authorList>
    </citation>
    <scope>NUCLEOTIDE SEQUENCE [LARGE SCALE GENOMIC DNA]</scope>
    <source>
        <strain evidence="6">R501</strain>
    </source>
</reference>
<dbReference type="PROSITE" id="PS51257">
    <property type="entry name" value="PROKAR_LIPOPROTEIN"/>
    <property type="match status" value="1"/>
</dbReference>
<dbReference type="SUPFAM" id="SSF53822">
    <property type="entry name" value="Periplasmic binding protein-like I"/>
    <property type="match status" value="1"/>
</dbReference>
<dbReference type="AlphaFoldDB" id="A0A6F8ZEZ1"/>
<dbReference type="Pfam" id="PF13407">
    <property type="entry name" value="Peripla_BP_4"/>
    <property type="match status" value="1"/>
</dbReference>
<sequence length="328" mass="34438">MLHRLWQRRAAIGAGAALALGLSLAGCGQSAAPAGGKTLTIGFVPGMTTDPFFISMQAGAEAEAHKLGVKLLWEGASQYSPSQQTPYVDSLVARGVSALIVAPTDAQAMIPPIRQAVDPHIPVITVDSTINDHALLKSRITSNNVGGGEQAAAILARQIGYHGTVAILSPAPGITTDAARIQGFVAQIRKYPHIRYVGIEYDQEQNTKAATLAQDLVLHHPHLAGIFATDDTSASGAASGLRTAGKAGTVKIVAYDAEPAEVQGLENGSISALIAQKPAIEGQLAVEYAYDLLTGKAKAVRPFVELQNVVLDRANLAANRQWEYRTTP</sequence>
<evidence type="ECO:0000256" key="1">
    <source>
        <dbReference type="ARBA" id="ARBA00004196"/>
    </source>
</evidence>
<dbReference type="KEGG" id="hfv:R50_0758"/>
<feature type="chain" id="PRO_5039412007" evidence="4">
    <location>
        <begin position="26"/>
        <end position="328"/>
    </location>
</feature>
<dbReference type="InterPro" id="IPR028082">
    <property type="entry name" value="Peripla_BP_I"/>
</dbReference>
<proteinExistence type="inferred from homology"/>
<dbReference type="GO" id="GO:0030313">
    <property type="term" value="C:cell envelope"/>
    <property type="evidence" value="ECO:0007669"/>
    <property type="project" value="UniProtKB-SubCell"/>
</dbReference>
<dbReference type="Gene3D" id="3.40.50.2300">
    <property type="match status" value="2"/>
</dbReference>
<dbReference type="PANTHER" id="PTHR46847">
    <property type="entry name" value="D-ALLOSE-BINDING PERIPLASMIC PROTEIN-RELATED"/>
    <property type="match status" value="1"/>
</dbReference>
<dbReference type="PROSITE" id="PS51318">
    <property type="entry name" value="TAT"/>
    <property type="match status" value="1"/>
</dbReference>
<dbReference type="EMBL" id="LR778114">
    <property type="protein sequence ID" value="CAB1128264.1"/>
    <property type="molecule type" value="Genomic_DNA"/>
</dbReference>
<dbReference type="GO" id="GO:0030246">
    <property type="term" value="F:carbohydrate binding"/>
    <property type="evidence" value="ECO:0007669"/>
    <property type="project" value="UniProtKB-ARBA"/>
</dbReference>
<dbReference type="Proteomes" id="UP000503399">
    <property type="component" value="Chromosome"/>
</dbReference>
<keyword evidence="3 4" id="KW-0732">Signal</keyword>
<keyword evidence="7" id="KW-1185">Reference proteome</keyword>
<gene>
    <name evidence="6" type="ORF">R50_0758</name>
</gene>
<dbReference type="InterPro" id="IPR006311">
    <property type="entry name" value="TAT_signal"/>
</dbReference>
<evidence type="ECO:0000256" key="2">
    <source>
        <dbReference type="ARBA" id="ARBA00007639"/>
    </source>
</evidence>
<dbReference type="PANTHER" id="PTHR46847:SF1">
    <property type="entry name" value="D-ALLOSE-BINDING PERIPLASMIC PROTEIN-RELATED"/>
    <property type="match status" value="1"/>
</dbReference>
<comment type="similarity">
    <text evidence="2">Belongs to the bacterial solute-binding protein 2 family.</text>
</comment>
<dbReference type="InterPro" id="IPR025997">
    <property type="entry name" value="SBP_2_dom"/>
</dbReference>
<evidence type="ECO:0000256" key="3">
    <source>
        <dbReference type="ARBA" id="ARBA00022729"/>
    </source>
</evidence>